<keyword evidence="1" id="KW-0472">Membrane</keyword>
<accession>A0ABY9LH70</accession>
<feature type="transmembrane region" description="Helical" evidence="1">
    <location>
        <begin position="52"/>
        <end position="75"/>
    </location>
</feature>
<gene>
    <name evidence="2" type="ORF">N1496_00170</name>
</gene>
<keyword evidence="1" id="KW-0812">Transmembrane</keyword>
<evidence type="ECO:0000313" key="3">
    <source>
        <dbReference type="Proteomes" id="UP001238096"/>
    </source>
</evidence>
<keyword evidence="3" id="KW-1185">Reference proteome</keyword>
<protein>
    <recommendedName>
        <fullName evidence="4">TIGR00374 family protein</fullName>
    </recommendedName>
</protein>
<evidence type="ECO:0000256" key="1">
    <source>
        <dbReference type="SAM" id="Phobius"/>
    </source>
</evidence>
<reference evidence="3" key="1">
    <citation type="submission" date="2022-10" db="EMBL/GenBank/DDBJ databases">
        <title>Streptococcus didelphis as causative of fatal infections in opossums (Didelphis albiventris).</title>
        <authorList>
            <person name="Breyer G.M."/>
            <person name="Da Silva M.E.R.J."/>
            <person name="Siqueira F.M."/>
        </authorList>
    </citation>
    <scope>NUCLEOTIDE SEQUENCE [LARGE SCALE GENOMIC DNA]</scope>
    <source>
        <strain evidence="3">LBVP101/21</strain>
    </source>
</reference>
<evidence type="ECO:0008006" key="4">
    <source>
        <dbReference type="Google" id="ProtNLM"/>
    </source>
</evidence>
<organism evidence="2 3">
    <name type="scientific">Streptococcus didelphis</name>
    <dbReference type="NCBI Taxonomy" id="102886"/>
    <lineage>
        <taxon>Bacteria</taxon>
        <taxon>Bacillati</taxon>
        <taxon>Bacillota</taxon>
        <taxon>Bacilli</taxon>
        <taxon>Lactobacillales</taxon>
        <taxon>Streptococcaceae</taxon>
        <taxon>Streptococcus</taxon>
    </lineage>
</organism>
<dbReference type="EMBL" id="CP110509">
    <property type="protein sequence ID" value="WMB28182.1"/>
    <property type="molecule type" value="Genomic_DNA"/>
</dbReference>
<evidence type="ECO:0000313" key="2">
    <source>
        <dbReference type="EMBL" id="WMB28182.1"/>
    </source>
</evidence>
<name>A0ABY9LH70_9STRE</name>
<sequence>MKKFIQFIKKWEFTIKLIFFISVLVLVINEIIRLSKTISISELSHIFAQLSPLAIATMGLLGLFALLPMLAYDIILNKEIKSQFPLKYILETSWTINSFNNLIGFAGLVDIGLRYSFYSNEENTEQSMQGISRVIPYFMTGFLSLLYLP</sequence>
<dbReference type="RefSeq" id="WP_306675843.1">
    <property type="nucleotide sequence ID" value="NZ_CP110509.1"/>
</dbReference>
<keyword evidence="1" id="KW-1133">Transmembrane helix</keyword>
<proteinExistence type="predicted"/>
<dbReference type="Proteomes" id="UP001238096">
    <property type="component" value="Chromosome"/>
</dbReference>
<feature type="transmembrane region" description="Helical" evidence="1">
    <location>
        <begin position="12"/>
        <end position="32"/>
    </location>
</feature>